<dbReference type="PRINTS" id="PR00033">
    <property type="entry name" value="HTHASNC"/>
</dbReference>
<feature type="domain" description="HTH asnC-type" evidence="4">
    <location>
        <begin position="2"/>
        <end position="65"/>
    </location>
</feature>
<reference evidence="5 6" key="1">
    <citation type="submission" date="2021-03" db="EMBL/GenBank/DDBJ databases">
        <title>Sequencing the genomes of 1000 actinobacteria strains.</title>
        <authorList>
            <person name="Klenk H.-P."/>
        </authorList>
    </citation>
    <scope>NUCLEOTIDE SEQUENCE [LARGE SCALE GENOMIC DNA]</scope>
    <source>
        <strain evidence="5 6">DSM 16005</strain>
    </source>
</reference>
<accession>A0ABS4YVE9</accession>
<evidence type="ECO:0000259" key="4">
    <source>
        <dbReference type="PROSITE" id="PS50956"/>
    </source>
</evidence>
<dbReference type="InterPro" id="IPR019888">
    <property type="entry name" value="Tscrpt_reg_AsnC-like"/>
</dbReference>
<protein>
    <submittedName>
        <fullName evidence="5">DNA-binding Lrp family transcriptional regulator</fullName>
    </submittedName>
</protein>
<dbReference type="SUPFAM" id="SSF46785">
    <property type="entry name" value="Winged helix' DNA-binding domain"/>
    <property type="match status" value="1"/>
</dbReference>
<dbReference type="Gene3D" id="3.30.70.920">
    <property type="match status" value="1"/>
</dbReference>
<dbReference type="Pfam" id="PF01037">
    <property type="entry name" value="AsnC_trans_reg"/>
    <property type="match status" value="1"/>
</dbReference>
<proteinExistence type="predicted"/>
<sequence length="151" mass="16682">MIDAIDREILRTLQDDGRMSATALAAEVGLTVAPCHRRLKDLEASGAIVGYRAVIDPAAVDLGFQALVFVTLDRVDRATVDEFEAKVAENVHITSAQRLFGDPDYILKVLARDLEDYQQYFDNELTSLPGVLRLRSTLVMKNLKPKAGLPL</sequence>
<dbReference type="CDD" id="cd00090">
    <property type="entry name" value="HTH_ARSR"/>
    <property type="match status" value="1"/>
</dbReference>
<dbReference type="InterPro" id="IPR011008">
    <property type="entry name" value="Dimeric_a/b-barrel"/>
</dbReference>
<dbReference type="InterPro" id="IPR036390">
    <property type="entry name" value="WH_DNA-bd_sf"/>
</dbReference>
<dbReference type="GO" id="GO:0003677">
    <property type="term" value="F:DNA binding"/>
    <property type="evidence" value="ECO:0007669"/>
    <property type="project" value="UniProtKB-KW"/>
</dbReference>
<organism evidence="5 6">
    <name type="scientific">Arthrobacter stackebrandtii</name>
    <dbReference type="NCBI Taxonomy" id="272161"/>
    <lineage>
        <taxon>Bacteria</taxon>
        <taxon>Bacillati</taxon>
        <taxon>Actinomycetota</taxon>
        <taxon>Actinomycetes</taxon>
        <taxon>Micrococcales</taxon>
        <taxon>Micrococcaceae</taxon>
        <taxon>Arthrobacter</taxon>
    </lineage>
</organism>
<dbReference type="InterPro" id="IPR011991">
    <property type="entry name" value="ArsR-like_HTH"/>
</dbReference>
<dbReference type="InterPro" id="IPR000485">
    <property type="entry name" value="AsnC-type_HTH_dom"/>
</dbReference>
<keyword evidence="6" id="KW-1185">Reference proteome</keyword>
<dbReference type="SMART" id="SM00344">
    <property type="entry name" value="HTH_ASNC"/>
    <property type="match status" value="1"/>
</dbReference>
<dbReference type="InterPro" id="IPR019885">
    <property type="entry name" value="Tscrpt_reg_HTH_AsnC-type_CS"/>
</dbReference>
<dbReference type="PANTHER" id="PTHR30154">
    <property type="entry name" value="LEUCINE-RESPONSIVE REGULATORY PROTEIN"/>
    <property type="match status" value="1"/>
</dbReference>
<evidence type="ECO:0000256" key="3">
    <source>
        <dbReference type="ARBA" id="ARBA00023163"/>
    </source>
</evidence>
<dbReference type="RefSeq" id="WP_209679260.1">
    <property type="nucleotide sequence ID" value="NZ_JAGIOI010000001.1"/>
</dbReference>
<dbReference type="Proteomes" id="UP000711614">
    <property type="component" value="Unassembled WGS sequence"/>
</dbReference>
<evidence type="ECO:0000313" key="5">
    <source>
        <dbReference type="EMBL" id="MBP2412772.1"/>
    </source>
</evidence>
<dbReference type="InterPro" id="IPR036388">
    <property type="entry name" value="WH-like_DNA-bd_sf"/>
</dbReference>
<keyword evidence="3" id="KW-0804">Transcription</keyword>
<dbReference type="Gene3D" id="1.10.10.10">
    <property type="entry name" value="Winged helix-like DNA-binding domain superfamily/Winged helix DNA-binding domain"/>
    <property type="match status" value="1"/>
</dbReference>
<keyword evidence="1" id="KW-0805">Transcription regulation</keyword>
<evidence type="ECO:0000256" key="2">
    <source>
        <dbReference type="ARBA" id="ARBA00023125"/>
    </source>
</evidence>
<dbReference type="InterPro" id="IPR019887">
    <property type="entry name" value="Tscrpt_reg_AsnC/Lrp_C"/>
</dbReference>
<gene>
    <name evidence="5" type="ORF">JOF48_001571</name>
</gene>
<evidence type="ECO:0000313" key="6">
    <source>
        <dbReference type="Proteomes" id="UP000711614"/>
    </source>
</evidence>
<dbReference type="EMBL" id="JAGIOI010000001">
    <property type="protein sequence ID" value="MBP2412772.1"/>
    <property type="molecule type" value="Genomic_DNA"/>
</dbReference>
<dbReference type="PROSITE" id="PS50956">
    <property type="entry name" value="HTH_ASNC_2"/>
    <property type="match status" value="1"/>
</dbReference>
<dbReference type="PROSITE" id="PS00519">
    <property type="entry name" value="HTH_ASNC_1"/>
    <property type="match status" value="1"/>
</dbReference>
<keyword evidence="2 5" id="KW-0238">DNA-binding</keyword>
<evidence type="ECO:0000256" key="1">
    <source>
        <dbReference type="ARBA" id="ARBA00023015"/>
    </source>
</evidence>
<dbReference type="Pfam" id="PF13412">
    <property type="entry name" value="HTH_24"/>
    <property type="match status" value="1"/>
</dbReference>
<dbReference type="PANTHER" id="PTHR30154:SF34">
    <property type="entry name" value="TRANSCRIPTIONAL REGULATOR AZLB"/>
    <property type="match status" value="1"/>
</dbReference>
<comment type="caution">
    <text evidence="5">The sequence shown here is derived from an EMBL/GenBank/DDBJ whole genome shotgun (WGS) entry which is preliminary data.</text>
</comment>
<name>A0ABS4YVE9_9MICC</name>
<dbReference type="SUPFAM" id="SSF54909">
    <property type="entry name" value="Dimeric alpha+beta barrel"/>
    <property type="match status" value="1"/>
</dbReference>